<dbReference type="EMBL" id="SUMB01000004">
    <property type="protein sequence ID" value="TJZ54552.1"/>
    <property type="molecule type" value="Genomic_DNA"/>
</dbReference>
<keyword evidence="2" id="KW-1185">Reference proteome</keyword>
<protein>
    <submittedName>
        <fullName evidence="1">Uncharacterized protein</fullName>
    </submittedName>
</protein>
<organism evidence="1 2">
    <name type="scientific">Streptomyces piniterrae</name>
    <dbReference type="NCBI Taxonomy" id="2571125"/>
    <lineage>
        <taxon>Bacteria</taxon>
        <taxon>Bacillati</taxon>
        <taxon>Actinomycetota</taxon>
        <taxon>Actinomycetes</taxon>
        <taxon>Kitasatosporales</taxon>
        <taxon>Streptomycetaceae</taxon>
        <taxon>Streptomyces</taxon>
    </lineage>
</organism>
<dbReference type="RefSeq" id="WP_136740476.1">
    <property type="nucleotide sequence ID" value="NZ_SUMB01000004.1"/>
</dbReference>
<evidence type="ECO:0000313" key="2">
    <source>
        <dbReference type="Proteomes" id="UP000308697"/>
    </source>
</evidence>
<comment type="caution">
    <text evidence="1">The sequence shown here is derived from an EMBL/GenBank/DDBJ whole genome shotgun (WGS) entry which is preliminary data.</text>
</comment>
<dbReference type="Proteomes" id="UP000308697">
    <property type="component" value="Unassembled WGS sequence"/>
</dbReference>
<accession>A0A4U0NL97</accession>
<sequence>MVFDAVLLRFGFPLATAQGGQQLRWGSEAGEGRGLRKSGCTRRHEVVLRGMVLAVGEITVDAVD</sequence>
<dbReference type="AlphaFoldDB" id="A0A4U0NL97"/>
<reference evidence="1 2" key="1">
    <citation type="submission" date="2019-04" db="EMBL/GenBank/DDBJ databases">
        <title>Streptomyces piniterrae sp. nov., a heliquinomycin-producing actinomycete isolated from rhizosphere soil of Pinus yunnanensis.</title>
        <authorList>
            <person name="Zhuang X."/>
            <person name="Zhao J."/>
        </authorList>
    </citation>
    <scope>NUCLEOTIDE SEQUENCE [LARGE SCALE GENOMIC DNA]</scope>
    <source>
        <strain evidence="2">jys28</strain>
    </source>
</reference>
<proteinExistence type="predicted"/>
<gene>
    <name evidence="1" type="ORF">FCH28_15735</name>
</gene>
<evidence type="ECO:0000313" key="1">
    <source>
        <dbReference type="EMBL" id="TJZ54552.1"/>
    </source>
</evidence>
<name>A0A4U0NL97_9ACTN</name>